<dbReference type="RefSeq" id="WP_008451602.1">
    <property type="nucleotide sequence ID" value="NZ_AOIJ01000008.1"/>
</dbReference>
<organism evidence="2 3">
    <name type="scientific">Natrinema gari JCM 14663</name>
    <dbReference type="NCBI Taxonomy" id="1230459"/>
    <lineage>
        <taxon>Archaea</taxon>
        <taxon>Methanobacteriati</taxon>
        <taxon>Methanobacteriota</taxon>
        <taxon>Stenosarchaea group</taxon>
        <taxon>Halobacteria</taxon>
        <taxon>Halobacteriales</taxon>
        <taxon>Natrialbaceae</taxon>
        <taxon>Natrinema</taxon>
    </lineage>
</organism>
<feature type="compositionally biased region" description="Polar residues" evidence="1">
    <location>
        <begin position="1"/>
        <end position="10"/>
    </location>
</feature>
<evidence type="ECO:0000313" key="3">
    <source>
        <dbReference type="Proteomes" id="UP000011592"/>
    </source>
</evidence>
<proteinExistence type="predicted"/>
<feature type="region of interest" description="Disordered" evidence="1">
    <location>
        <begin position="1"/>
        <end position="28"/>
    </location>
</feature>
<comment type="caution">
    <text evidence="2">The sequence shown here is derived from an EMBL/GenBank/DDBJ whole genome shotgun (WGS) entry which is preliminary data.</text>
</comment>
<name>L9ZGT3_9EURY</name>
<reference evidence="2 3" key="1">
    <citation type="journal article" date="2014" name="PLoS Genet.">
        <title>Phylogenetically driven sequencing of extremely halophilic archaea reveals strategies for static and dynamic osmo-response.</title>
        <authorList>
            <person name="Becker E.A."/>
            <person name="Seitzer P.M."/>
            <person name="Tritt A."/>
            <person name="Larsen D."/>
            <person name="Krusor M."/>
            <person name="Yao A.I."/>
            <person name="Wu D."/>
            <person name="Madern D."/>
            <person name="Eisen J.A."/>
            <person name="Darling A.E."/>
            <person name="Facciotti M.T."/>
        </authorList>
    </citation>
    <scope>NUCLEOTIDE SEQUENCE [LARGE SCALE GENOMIC DNA]</scope>
    <source>
        <strain evidence="2 3">JCM 14663</strain>
    </source>
</reference>
<gene>
    <name evidence="2" type="ORF">C486_00225</name>
</gene>
<protein>
    <submittedName>
        <fullName evidence="2">Uncharacterized protein</fullName>
    </submittedName>
</protein>
<sequence length="139" mass="15538">MSDYTNSDSENGVVESNGDRITATLDGSELEGDWQTMKRLADDILHEADDHKTDLQKASEISGAHIRVSCDCCNFEAEFEYASRVRDRNATPEDHADHPDFECTADDVTVEAFCPRHGTIPLSYDECDGCADVRNMMNR</sequence>
<evidence type="ECO:0000313" key="2">
    <source>
        <dbReference type="EMBL" id="ELY85271.1"/>
    </source>
</evidence>
<dbReference type="Proteomes" id="UP000011592">
    <property type="component" value="Unassembled WGS sequence"/>
</dbReference>
<dbReference type="AlphaFoldDB" id="L9ZGT3"/>
<keyword evidence="3" id="KW-1185">Reference proteome</keyword>
<dbReference type="PATRIC" id="fig|1230459.4.peg.44"/>
<evidence type="ECO:0000256" key="1">
    <source>
        <dbReference type="SAM" id="MobiDB-lite"/>
    </source>
</evidence>
<dbReference type="EMBL" id="AOIJ01000008">
    <property type="protein sequence ID" value="ELY85271.1"/>
    <property type="molecule type" value="Genomic_DNA"/>
</dbReference>
<accession>L9ZGT3</accession>